<dbReference type="EMBL" id="JACEIK010000098">
    <property type="protein sequence ID" value="MCD7449510.1"/>
    <property type="molecule type" value="Genomic_DNA"/>
</dbReference>
<comment type="caution">
    <text evidence="1">The sequence shown here is derived from an EMBL/GenBank/DDBJ whole genome shotgun (WGS) entry which is preliminary data.</text>
</comment>
<protein>
    <submittedName>
        <fullName evidence="1">Uncharacterized protein</fullName>
    </submittedName>
</protein>
<evidence type="ECO:0000313" key="1">
    <source>
        <dbReference type="EMBL" id="MCD7449510.1"/>
    </source>
</evidence>
<accession>A0ABS8RU17</accession>
<organism evidence="1 2">
    <name type="scientific">Datura stramonium</name>
    <name type="common">Jimsonweed</name>
    <name type="synonym">Common thornapple</name>
    <dbReference type="NCBI Taxonomy" id="4076"/>
    <lineage>
        <taxon>Eukaryota</taxon>
        <taxon>Viridiplantae</taxon>
        <taxon>Streptophyta</taxon>
        <taxon>Embryophyta</taxon>
        <taxon>Tracheophyta</taxon>
        <taxon>Spermatophyta</taxon>
        <taxon>Magnoliopsida</taxon>
        <taxon>eudicotyledons</taxon>
        <taxon>Gunneridae</taxon>
        <taxon>Pentapetalae</taxon>
        <taxon>asterids</taxon>
        <taxon>lamiids</taxon>
        <taxon>Solanales</taxon>
        <taxon>Solanaceae</taxon>
        <taxon>Solanoideae</taxon>
        <taxon>Datureae</taxon>
        <taxon>Datura</taxon>
    </lineage>
</organism>
<evidence type="ECO:0000313" key="2">
    <source>
        <dbReference type="Proteomes" id="UP000823775"/>
    </source>
</evidence>
<keyword evidence="2" id="KW-1185">Reference proteome</keyword>
<gene>
    <name evidence="1" type="ORF">HAX54_053102</name>
</gene>
<dbReference type="Proteomes" id="UP000823775">
    <property type="component" value="Unassembled WGS sequence"/>
</dbReference>
<proteinExistence type="predicted"/>
<name>A0ABS8RU17_DATST</name>
<sequence length="180" mass="19605">MSCPSVASHALSRRDCAAVHLPVRWRWPMSCLPMRRGARSLTPGIVQALLRAAHLVAAVYCCLVRPVAPMAWRLAAGRAGLKWEVNFGHLLHLAASPLSMSCPSAVSHALSRNECAAARLPMRWRWPVSCLPMRGGAGRLTPSIVPSLLRVARLIAHVCCCLARPVEPMAWRLALLVARA</sequence>
<reference evidence="1 2" key="1">
    <citation type="journal article" date="2021" name="BMC Genomics">
        <title>Datura genome reveals duplications of psychoactive alkaloid biosynthetic genes and high mutation rate following tissue culture.</title>
        <authorList>
            <person name="Rajewski A."/>
            <person name="Carter-House D."/>
            <person name="Stajich J."/>
            <person name="Litt A."/>
        </authorList>
    </citation>
    <scope>NUCLEOTIDE SEQUENCE [LARGE SCALE GENOMIC DNA]</scope>
    <source>
        <strain evidence="1">AR-01</strain>
    </source>
</reference>